<evidence type="ECO:0000256" key="1">
    <source>
        <dbReference type="SAM" id="Phobius"/>
    </source>
</evidence>
<dbReference type="InterPro" id="IPR036938">
    <property type="entry name" value="PAP2/HPO_sf"/>
</dbReference>
<keyword evidence="1" id="KW-0472">Membrane</keyword>
<feature type="domain" description="Phosphatidic acid phosphatase type 2/haloperoxidase" evidence="2">
    <location>
        <begin position="1"/>
        <end position="91"/>
    </location>
</feature>
<keyword evidence="1" id="KW-1133">Transmembrane helix</keyword>
<dbReference type="PANTHER" id="PTHR14969">
    <property type="entry name" value="SPHINGOSINE-1-PHOSPHATE PHOSPHOHYDROLASE"/>
    <property type="match status" value="1"/>
</dbReference>
<protein>
    <submittedName>
        <fullName evidence="3">PAP2 family protein</fullName>
    </submittedName>
</protein>
<dbReference type="InterPro" id="IPR000326">
    <property type="entry name" value="PAP2/HPO"/>
</dbReference>
<evidence type="ECO:0000313" key="3">
    <source>
        <dbReference type="EMBL" id="EUJ32021.1"/>
    </source>
</evidence>
<dbReference type="PANTHER" id="PTHR14969:SF13">
    <property type="entry name" value="AT30094P"/>
    <property type="match status" value="1"/>
</dbReference>
<dbReference type="SUPFAM" id="SSF48317">
    <property type="entry name" value="Acid phosphatase/Vanadium-dependent haloperoxidase"/>
    <property type="match status" value="1"/>
</dbReference>
<feature type="transmembrane region" description="Helical" evidence="1">
    <location>
        <begin position="48"/>
        <end position="70"/>
    </location>
</feature>
<dbReference type="Pfam" id="PF01569">
    <property type="entry name" value="PAP2"/>
    <property type="match status" value="1"/>
</dbReference>
<organism evidence="3 4">
    <name type="scientific">Listeria floridensis FSL S10-1187</name>
    <dbReference type="NCBI Taxonomy" id="1265817"/>
    <lineage>
        <taxon>Bacteria</taxon>
        <taxon>Bacillati</taxon>
        <taxon>Bacillota</taxon>
        <taxon>Bacilli</taxon>
        <taxon>Bacillales</taxon>
        <taxon>Listeriaceae</taxon>
        <taxon>Listeria</taxon>
    </lineage>
</organism>
<feature type="transmembrane region" description="Helical" evidence="1">
    <location>
        <begin position="20"/>
        <end position="41"/>
    </location>
</feature>
<proteinExistence type="predicted"/>
<dbReference type="SMART" id="SM00014">
    <property type="entry name" value="acidPPc"/>
    <property type="match status" value="1"/>
</dbReference>
<reference evidence="3 4" key="1">
    <citation type="journal article" date="2014" name="Int. J. Syst. Evol. Microbiol.">
        <title>Listeria floridensis sp. nov., Listeria aquatica sp. nov., Listeria cornellensis sp. nov., Listeria riparia sp. nov. and Listeria grandensis sp. nov., from agricultural and natural environments.</title>
        <authorList>
            <person name="den Bakker H.C."/>
            <person name="Warchocki S."/>
            <person name="Wright E.M."/>
            <person name="Allred A.F."/>
            <person name="Ahlstrom C."/>
            <person name="Manuel C.S."/>
            <person name="Stasiewicz M.J."/>
            <person name="Burrell A."/>
            <person name="Roof S."/>
            <person name="Strawn L."/>
            <person name="Fortes E.D."/>
            <person name="Nightingale K.K."/>
            <person name="Kephart D."/>
            <person name="Wiedmann M."/>
        </authorList>
    </citation>
    <scope>NUCLEOTIDE SEQUENCE [LARGE SCALE GENOMIC DNA]</scope>
    <source>
        <strain evidence="3 4">FSL S10-1187</strain>
    </source>
</reference>
<dbReference type="Gene3D" id="1.20.144.10">
    <property type="entry name" value="Phosphatidic acid phosphatase type 2/haloperoxidase"/>
    <property type="match status" value="1"/>
</dbReference>
<feature type="transmembrane region" description="Helical" evidence="1">
    <location>
        <begin position="76"/>
        <end position="95"/>
    </location>
</feature>
<comment type="caution">
    <text evidence="3">The sequence shown here is derived from an EMBL/GenBank/DDBJ whole genome shotgun (WGS) entry which is preliminary data.</text>
</comment>
<evidence type="ECO:0000259" key="2">
    <source>
        <dbReference type="SMART" id="SM00014"/>
    </source>
</evidence>
<gene>
    <name evidence="3" type="ORF">MFLO_07522</name>
</gene>
<dbReference type="RefSeq" id="WP_051993540.1">
    <property type="nucleotide sequence ID" value="NZ_AODF01000014.1"/>
</dbReference>
<dbReference type="Proteomes" id="UP000019249">
    <property type="component" value="Unassembled WGS sequence"/>
</dbReference>
<evidence type="ECO:0000313" key="4">
    <source>
        <dbReference type="Proteomes" id="UP000019249"/>
    </source>
</evidence>
<dbReference type="EMBL" id="AODF01000014">
    <property type="protein sequence ID" value="EUJ32021.1"/>
    <property type="molecule type" value="Genomic_DNA"/>
</dbReference>
<keyword evidence="4" id="KW-1185">Reference proteome</keyword>
<keyword evidence="1" id="KW-0812">Transmembrane</keyword>
<sequence length="104" mass="11555">MRPRPLDRLISISGYSFPSGHAAGAATFYGLLALVLIFFFIKRKGLKWFVGLTALFIILLIMLSRVYLGVHYPSDVFAGFILGSAVLSFAFYALLKSKKLRGSY</sequence>
<accession>A0ABN0RFB9</accession>
<name>A0ABN0RFB9_9LIST</name>